<dbReference type="PROSITE" id="PS01124">
    <property type="entry name" value="HTH_ARAC_FAMILY_2"/>
    <property type="match status" value="1"/>
</dbReference>
<name>A0A066RPW1_9GAMM</name>
<dbReference type="PROSITE" id="PS00041">
    <property type="entry name" value="HTH_ARAC_FAMILY_1"/>
    <property type="match status" value="1"/>
</dbReference>
<evidence type="ECO:0000313" key="5">
    <source>
        <dbReference type="EMBL" id="KDM92404.1"/>
    </source>
</evidence>
<proteinExistence type="predicted"/>
<keyword evidence="1" id="KW-0805">Transcription regulation</keyword>
<dbReference type="EMBL" id="JMIB01000009">
    <property type="protein sequence ID" value="KDM92404.1"/>
    <property type="molecule type" value="Genomic_DNA"/>
</dbReference>
<dbReference type="InterPro" id="IPR009057">
    <property type="entry name" value="Homeodomain-like_sf"/>
</dbReference>
<dbReference type="InterPro" id="IPR035965">
    <property type="entry name" value="PAS-like_dom_sf"/>
</dbReference>
<dbReference type="Pfam" id="PF12833">
    <property type="entry name" value="HTH_18"/>
    <property type="match status" value="1"/>
</dbReference>
<dbReference type="PANTHER" id="PTHR11019:SF199">
    <property type="entry name" value="HTH-TYPE TRANSCRIPTIONAL REGULATOR NIMR"/>
    <property type="match status" value="1"/>
</dbReference>
<reference evidence="5 6" key="1">
    <citation type="submission" date="2014-04" db="EMBL/GenBank/DDBJ databases">
        <title>Draft genome sequence of Photobacterium halotolerans S2753: a solonamide, ngercheumicin and holomycin producer.</title>
        <authorList>
            <person name="Machado H.R."/>
            <person name="Gram L."/>
        </authorList>
    </citation>
    <scope>NUCLEOTIDE SEQUENCE [LARGE SCALE GENOMIC DNA]</scope>
    <source>
        <strain evidence="5 6">S2753</strain>
    </source>
</reference>
<evidence type="ECO:0000313" key="6">
    <source>
        <dbReference type="Proteomes" id="UP000027192"/>
    </source>
</evidence>
<keyword evidence="3" id="KW-0804">Transcription</keyword>
<sequence>MDIEYFIDHPMIPFPEGCLVVKNKRHQIVASNPVHLRMSGKHHHSELIGLTDEDMPWHQAAPVFQMYEDDVMGGRQYTLCHLIRDAAGQLHHFLIRKNIILDAAGCISGTVTHAIPLQATSMATDFRFHCLDLGSIKDERLRQVCCCLSDNPANPQPLNLWAAKVGVSSRTLARLFQSELSMTFVAFRQSLRIYRSLPDVLHGKPLSRVAQDFGYSSQSAYSKIFKQVMGVSPKRFVAAEVSPASLS</sequence>
<organism evidence="5 6">
    <name type="scientific">Photobacterium galatheae</name>
    <dbReference type="NCBI Taxonomy" id="1654360"/>
    <lineage>
        <taxon>Bacteria</taxon>
        <taxon>Pseudomonadati</taxon>
        <taxon>Pseudomonadota</taxon>
        <taxon>Gammaproteobacteria</taxon>
        <taxon>Vibrionales</taxon>
        <taxon>Vibrionaceae</taxon>
        <taxon>Photobacterium</taxon>
    </lineage>
</organism>
<evidence type="ECO:0000256" key="1">
    <source>
        <dbReference type="ARBA" id="ARBA00023015"/>
    </source>
</evidence>
<dbReference type="AlphaFoldDB" id="A0A066RPW1"/>
<dbReference type="SMART" id="SM00342">
    <property type="entry name" value="HTH_ARAC"/>
    <property type="match status" value="1"/>
</dbReference>
<dbReference type="Gene3D" id="1.10.10.60">
    <property type="entry name" value="Homeodomain-like"/>
    <property type="match status" value="1"/>
</dbReference>
<dbReference type="SUPFAM" id="SSF46689">
    <property type="entry name" value="Homeodomain-like"/>
    <property type="match status" value="2"/>
</dbReference>
<dbReference type="PANTHER" id="PTHR11019">
    <property type="entry name" value="HTH-TYPE TRANSCRIPTIONAL REGULATOR NIMR"/>
    <property type="match status" value="1"/>
</dbReference>
<dbReference type="SUPFAM" id="SSF55785">
    <property type="entry name" value="PYP-like sensor domain (PAS domain)"/>
    <property type="match status" value="1"/>
</dbReference>
<dbReference type="Gene3D" id="3.30.450.20">
    <property type="entry name" value="PAS domain"/>
    <property type="match status" value="1"/>
</dbReference>
<dbReference type="GO" id="GO:0043565">
    <property type="term" value="F:sequence-specific DNA binding"/>
    <property type="evidence" value="ECO:0007669"/>
    <property type="project" value="InterPro"/>
</dbReference>
<keyword evidence="6" id="KW-1185">Reference proteome</keyword>
<dbReference type="InterPro" id="IPR018060">
    <property type="entry name" value="HTH_AraC"/>
</dbReference>
<feature type="domain" description="HTH araC/xylS-type" evidence="4">
    <location>
        <begin position="142"/>
        <end position="239"/>
    </location>
</feature>
<evidence type="ECO:0000256" key="2">
    <source>
        <dbReference type="ARBA" id="ARBA00023125"/>
    </source>
</evidence>
<dbReference type="RefSeq" id="WP_161781019.1">
    <property type="nucleotide sequence ID" value="NZ_JAGSGC010000015.1"/>
</dbReference>
<dbReference type="STRING" id="1654360.EA58_06705"/>
<keyword evidence="2" id="KW-0238">DNA-binding</keyword>
<dbReference type="GO" id="GO:0003700">
    <property type="term" value="F:DNA-binding transcription factor activity"/>
    <property type="evidence" value="ECO:0007669"/>
    <property type="project" value="InterPro"/>
</dbReference>
<gene>
    <name evidence="5" type="ORF">EA58_06705</name>
</gene>
<accession>A0A066RPW1</accession>
<dbReference type="InterPro" id="IPR018062">
    <property type="entry name" value="HTH_AraC-typ_CS"/>
</dbReference>
<comment type="caution">
    <text evidence="5">The sequence shown here is derived from an EMBL/GenBank/DDBJ whole genome shotgun (WGS) entry which is preliminary data.</text>
</comment>
<protein>
    <recommendedName>
        <fullName evidence="4">HTH araC/xylS-type domain-containing protein</fullName>
    </recommendedName>
</protein>
<evidence type="ECO:0000256" key="3">
    <source>
        <dbReference type="ARBA" id="ARBA00023163"/>
    </source>
</evidence>
<dbReference type="Proteomes" id="UP000027192">
    <property type="component" value="Unassembled WGS sequence"/>
</dbReference>
<evidence type="ECO:0000259" key="4">
    <source>
        <dbReference type="PROSITE" id="PS01124"/>
    </source>
</evidence>